<dbReference type="InterPro" id="IPR041413">
    <property type="entry name" value="MLTR_LBD"/>
</dbReference>
<dbReference type="RefSeq" id="WP_271177618.1">
    <property type="nucleotide sequence ID" value="NZ_BAAAJO010000002.1"/>
</dbReference>
<dbReference type="EMBL" id="BSEN01000012">
    <property type="protein sequence ID" value="GLJ76965.1"/>
    <property type="molecule type" value="Genomic_DNA"/>
</dbReference>
<dbReference type="Pfam" id="PF13560">
    <property type="entry name" value="HTH_31"/>
    <property type="match status" value="1"/>
</dbReference>
<reference evidence="2" key="1">
    <citation type="journal article" date="2014" name="Int. J. Syst. Evol. Microbiol.">
        <title>Complete genome sequence of Corynebacterium casei LMG S-19264T (=DSM 44701T), isolated from a smear-ripened cheese.</title>
        <authorList>
            <consortium name="US DOE Joint Genome Institute (JGI-PGF)"/>
            <person name="Walter F."/>
            <person name="Albersmeier A."/>
            <person name="Kalinowski J."/>
            <person name="Ruckert C."/>
        </authorList>
    </citation>
    <scope>NUCLEOTIDE SEQUENCE</scope>
    <source>
        <strain evidence="2">VKM Ac-1401</strain>
    </source>
</reference>
<organism evidence="2 3">
    <name type="scientific">Leifsonia poae</name>
    <dbReference type="NCBI Taxonomy" id="110933"/>
    <lineage>
        <taxon>Bacteria</taxon>
        <taxon>Bacillati</taxon>
        <taxon>Actinomycetota</taxon>
        <taxon>Actinomycetes</taxon>
        <taxon>Micrococcales</taxon>
        <taxon>Microbacteriaceae</taxon>
        <taxon>Leifsonia</taxon>
    </lineage>
</organism>
<evidence type="ECO:0000259" key="1">
    <source>
        <dbReference type="PROSITE" id="PS50943"/>
    </source>
</evidence>
<evidence type="ECO:0000313" key="3">
    <source>
        <dbReference type="Proteomes" id="UP001142372"/>
    </source>
</evidence>
<dbReference type="SUPFAM" id="SSF47413">
    <property type="entry name" value="lambda repressor-like DNA-binding domains"/>
    <property type="match status" value="1"/>
</dbReference>
<dbReference type="Proteomes" id="UP001142372">
    <property type="component" value="Unassembled WGS sequence"/>
</dbReference>
<dbReference type="GO" id="GO:0003677">
    <property type="term" value="F:DNA binding"/>
    <property type="evidence" value="ECO:0007669"/>
    <property type="project" value="InterPro"/>
</dbReference>
<comment type="caution">
    <text evidence="2">The sequence shown here is derived from an EMBL/GenBank/DDBJ whole genome shotgun (WGS) entry which is preliminary data.</text>
</comment>
<evidence type="ECO:0000313" key="2">
    <source>
        <dbReference type="EMBL" id="GLJ76965.1"/>
    </source>
</evidence>
<name>A0A9W6M0I8_9MICO</name>
<gene>
    <name evidence="2" type="ORF">GCM10017584_25390</name>
</gene>
<dbReference type="Pfam" id="PF17765">
    <property type="entry name" value="MLTR_LBD"/>
    <property type="match status" value="1"/>
</dbReference>
<dbReference type="PANTHER" id="PTHR35010:SF2">
    <property type="entry name" value="BLL4672 PROTEIN"/>
    <property type="match status" value="1"/>
</dbReference>
<sequence>METNNALGEYLRARRELVQPADVGLEVSGAGHRRVPGLRREEVAMLAGISSDYYLRLEQGRDSHPSTQVLDAIARVLQLNPEASAYLFELANPKPPRARRRRAERVPEGILVMLDAIDMPAFVEGKYTDVLAVNRMATALIPTIVPGGNRLRSTFLDPVEQEFFEDWEKGTEGVVAALRARAAGQLDDPRLVSLIGELSLRSDRFRRLWARHDIRRIEGSMTAVNHPQVGRMELYREKLVLAAADGLVMVVYHAHPGTESERLLQLLASATLPAARAGAPSRVVP</sequence>
<keyword evidence="3" id="KW-1185">Reference proteome</keyword>
<dbReference type="Gene3D" id="3.30.450.180">
    <property type="match status" value="1"/>
</dbReference>
<dbReference type="Gene3D" id="1.10.260.40">
    <property type="entry name" value="lambda repressor-like DNA-binding domains"/>
    <property type="match status" value="1"/>
</dbReference>
<proteinExistence type="predicted"/>
<dbReference type="InterPro" id="IPR010982">
    <property type="entry name" value="Lambda_DNA-bd_dom_sf"/>
</dbReference>
<dbReference type="SMART" id="SM00530">
    <property type="entry name" value="HTH_XRE"/>
    <property type="match status" value="1"/>
</dbReference>
<dbReference type="PANTHER" id="PTHR35010">
    <property type="entry name" value="BLL4672 PROTEIN-RELATED"/>
    <property type="match status" value="1"/>
</dbReference>
<accession>A0A9W6M0I8</accession>
<reference evidence="2" key="2">
    <citation type="submission" date="2023-01" db="EMBL/GenBank/DDBJ databases">
        <authorList>
            <person name="Sun Q."/>
            <person name="Evtushenko L."/>
        </authorList>
    </citation>
    <scope>NUCLEOTIDE SEQUENCE</scope>
    <source>
        <strain evidence="2">VKM Ac-1401</strain>
    </source>
</reference>
<feature type="domain" description="HTH cro/C1-type" evidence="1">
    <location>
        <begin position="37"/>
        <end position="84"/>
    </location>
</feature>
<dbReference type="CDD" id="cd00093">
    <property type="entry name" value="HTH_XRE"/>
    <property type="match status" value="1"/>
</dbReference>
<dbReference type="InterPro" id="IPR001387">
    <property type="entry name" value="Cro/C1-type_HTH"/>
</dbReference>
<dbReference type="AlphaFoldDB" id="A0A9W6M0I8"/>
<protein>
    <submittedName>
        <fullName evidence="2">Transcriptional regulator</fullName>
    </submittedName>
</protein>
<dbReference type="PROSITE" id="PS50943">
    <property type="entry name" value="HTH_CROC1"/>
    <property type="match status" value="1"/>
</dbReference>